<dbReference type="SMART" id="SM00028">
    <property type="entry name" value="TPR"/>
    <property type="match status" value="5"/>
</dbReference>
<evidence type="ECO:0000256" key="17">
    <source>
        <dbReference type="SAM" id="Phobius"/>
    </source>
</evidence>
<keyword evidence="9" id="KW-0677">Repeat</keyword>
<evidence type="ECO:0000256" key="12">
    <source>
        <dbReference type="ARBA" id="ARBA00022989"/>
    </source>
</evidence>
<dbReference type="InterPro" id="IPR013618">
    <property type="entry name" value="TMTC_DUF1736"/>
</dbReference>
<feature type="transmembrane region" description="Helical" evidence="17">
    <location>
        <begin position="144"/>
        <end position="164"/>
    </location>
</feature>
<gene>
    <name evidence="19" type="ORF">DAPPUDRAFT_115100</name>
</gene>
<comment type="catalytic activity">
    <reaction evidence="14">
        <text>a di-trans,poly-cis-dolichyl beta-D-mannosyl phosphate + L-threonyl-[protein] = 3-O-(alpha-D-mannosyl)-L-threonyl-[protein] + a di-trans,poly-cis-dolichyl phosphate + H(+)</text>
        <dbReference type="Rhea" id="RHEA:53396"/>
        <dbReference type="Rhea" id="RHEA-COMP:11060"/>
        <dbReference type="Rhea" id="RHEA-COMP:13547"/>
        <dbReference type="Rhea" id="RHEA-COMP:19498"/>
        <dbReference type="Rhea" id="RHEA-COMP:19501"/>
        <dbReference type="ChEBI" id="CHEBI:15378"/>
        <dbReference type="ChEBI" id="CHEBI:30013"/>
        <dbReference type="ChEBI" id="CHEBI:57683"/>
        <dbReference type="ChEBI" id="CHEBI:58211"/>
        <dbReference type="ChEBI" id="CHEBI:137323"/>
        <dbReference type="EC" id="2.4.1.109"/>
    </reaction>
</comment>
<dbReference type="PROSITE" id="PS50293">
    <property type="entry name" value="TPR_REGION"/>
    <property type="match status" value="1"/>
</dbReference>
<dbReference type="Gene3D" id="1.25.40.10">
    <property type="entry name" value="Tetratricopeptide repeat domain"/>
    <property type="match status" value="2"/>
</dbReference>
<feature type="repeat" description="TPR" evidence="16">
    <location>
        <begin position="420"/>
        <end position="453"/>
    </location>
</feature>
<organism evidence="19 20">
    <name type="scientific">Daphnia pulex</name>
    <name type="common">Water flea</name>
    <dbReference type="NCBI Taxonomy" id="6669"/>
    <lineage>
        <taxon>Eukaryota</taxon>
        <taxon>Metazoa</taxon>
        <taxon>Ecdysozoa</taxon>
        <taxon>Arthropoda</taxon>
        <taxon>Crustacea</taxon>
        <taxon>Branchiopoda</taxon>
        <taxon>Diplostraca</taxon>
        <taxon>Cladocera</taxon>
        <taxon>Anomopoda</taxon>
        <taxon>Daphniidae</taxon>
        <taxon>Daphnia</taxon>
    </lineage>
</organism>
<feature type="transmembrane region" description="Helical" evidence="17">
    <location>
        <begin position="322"/>
        <end position="347"/>
    </location>
</feature>
<dbReference type="Pfam" id="PF13181">
    <property type="entry name" value="TPR_8"/>
    <property type="match status" value="1"/>
</dbReference>
<feature type="transmembrane region" description="Helical" evidence="17">
    <location>
        <begin position="251"/>
        <end position="273"/>
    </location>
</feature>
<dbReference type="PANTHER" id="PTHR44216:SF3">
    <property type="entry name" value="PROTEIN O-MANNOSYL-TRANSFERASE TMTC2"/>
    <property type="match status" value="1"/>
</dbReference>
<evidence type="ECO:0000256" key="13">
    <source>
        <dbReference type="ARBA" id="ARBA00023136"/>
    </source>
</evidence>
<keyword evidence="11" id="KW-0256">Endoplasmic reticulum</keyword>
<dbReference type="OMA" id="ECICTIC"/>
<evidence type="ECO:0000256" key="14">
    <source>
        <dbReference type="ARBA" id="ARBA00045085"/>
    </source>
</evidence>
<dbReference type="UniPathway" id="UPA00378"/>
<dbReference type="InParanoid" id="E9HK77"/>
<reference evidence="19 20" key="1">
    <citation type="journal article" date="2011" name="Science">
        <title>The ecoresponsive genome of Daphnia pulex.</title>
        <authorList>
            <person name="Colbourne J.K."/>
            <person name="Pfrender M.E."/>
            <person name="Gilbert D."/>
            <person name="Thomas W.K."/>
            <person name="Tucker A."/>
            <person name="Oakley T.H."/>
            <person name="Tokishita S."/>
            <person name="Aerts A."/>
            <person name="Arnold G.J."/>
            <person name="Basu M.K."/>
            <person name="Bauer D.J."/>
            <person name="Caceres C.E."/>
            <person name="Carmel L."/>
            <person name="Casola C."/>
            <person name="Choi J.H."/>
            <person name="Detter J.C."/>
            <person name="Dong Q."/>
            <person name="Dusheyko S."/>
            <person name="Eads B.D."/>
            <person name="Frohlich T."/>
            <person name="Geiler-Samerotte K.A."/>
            <person name="Gerlach D."/>
            <person name="Hatcher P."/>
            <person name="Jogdeo S."/>
            <person name="Krijgsveld J."/>
            <person name="Kriventseva E.V."/>
            <person name="Kultz D."/>
            <person name="Laforsch C."/>
            <person name="Lindquist E."/>
            <person name="Lopez J."/>
            <person name="Manak J.R."/>
            <person name="Muller J."/>
            <person name="Pangilinan J."/>
            <person name="Patwardhan R.P."/>
            <person name="Pitluck S."/>
            <person name="Pritham E.J."/>
            <person name="Rechtsteiner A."/>
            <person name="Rho M."/>
            <person name="Rogozin I.B."/>
            <person name="Sakarya O."/>
            <person name="Salamov A."/>
            <person name="Schaack S."/>
            <person name="Shapiro H."/>
            <person name="Shiga Y."/>
            <person name="Skalitzky C."/>
            <person name="Smith Z."/>
            <person name="Souvorov A."/>
            <person name="Sung W."/>
            <person name="Tang Z."/>
            <person name="Tsuchiya D."/>
            <person name="Tu H."/>
            <person name="Vos H."/>
            <person name="Wang M."/>
            <person name="Wolf Y.I."/>
            <person name="Yamagata H."/>
            <person name="Yamada T."/>
            <person name="Ye Y."/>
            <person name="Shaw J.R."/>
            <person name="Andrews J."/>
            <person name="Crease T.J."/>
            <person name="Tang H."/>
            <person name="Lucas S.M."/>
            <person name="Robertson H.M."/>
            <person name="Bork P."/>
            <person name="Koonin E.V."/>
            <person name="Zdobnov E.M."/>
            <person name="Grigoriev I.V."/>
            <person name="Lynch M."/>
            <person name="Boore J.L."/>
        </authorList>
    </citation>
    <scope>NUCLEOTIDE SEQUENCE [LARGE SCALE GENOMIC DNA]</scope>
</reference>
<dbReference type="Pfam" id="PF13432">
    <property type="entry name" value="TPR_16"/>
    <property type="match status" value="1"/>
</dbReference>
<keyword evidence="20" id="KW-1185">Reference proteome</keyword>
<dbReference type="STRING" id="6669.E9HK77"/>
<dbReference type="GO" id="GO:0000030">
    <property type="term" value="F:mannosyltransferase activity"/>
    <property type="evidence" value="ECO:0000318"/>
    <property type="project" value="GO_Central"/>
</dbReference>
<evidence type="ECO:0000256" key="11">
    <source>
        <dbReference type="ARBA" id="ARBA00022824"/>
    </source>
</evidence>
<feature type="transmembrane region" description="Helical" evidence="17">
    <location>
        <begin position="353"/>
        <end position="373"/>
    </location>
</feature>
<dbReference type="Pfam" id="PF00515">
    <property type="entry name" value="TPR_1"/>
    <property type="match status" value="1"/>
</dbReference>
<comment type="similarity">
    <text evidence="5">Belongs to the TMTC family.</text>
</comment>
<comment type="function">
    <text evidence="1">Transfers mannosyl residues to the hydroxyl group of serine or threonine residues.</text>
</comment>
<dbReference type="KEGG" id="dpx:DAPPUDRAFT_115100"/>
<dbReference type="PANTHER" id="PTHR44216">
    <property type="entry name" value="PROTEIN O-MANNOSYL-TRANSFERASE TMTC2"/>
    <property type="match status" value="1"/>
</dbReference>
<feature type="domain" description="DUF1736" evidence="18">
    <location>
        <begin position="233"/>
        <end position="305"/>
    </location>
</feature>
<evidence type="ECO:0000259" key="18">
    <source>
        <dbReference type="Pfam" id="PF08409"/>
    </source>
</evidence>
<dbReference type="EMBL" id="GL732667">
    <property type="protein sequence ID" value="EFX67835.1"/>
    <property type="molecule type" value="Genomic_DNA"/>
</dbReference>
<evidence type="ECO:0000256" key="8">
    <source>
        <dbReference type="ARBA" id="ARBA00022692"/>
    </source>
</evidence>
<accession>E9HK77</accession>
<keyword evidence="10 16" id="KW-0802">TPR repeat</keyword>
<dbReference type="Proteomes" id="UP000000305">
    <property type="component" value="Unassembled WGS sequence"/>
</dbReference>
<feature type="transmembrane region" description="Helical" evidence="17">
    <location>
        <begin position="380"/>
        <end position="398"/>
    </location>
</feature>
<evidence type="ECO:0000313" key="20">
    <source>
        <dbReference type="Proteomes" id="UP000000305"/>
    </source>
</evidence>
<feature type="repeat" description="TPR" evidence="16">
    <location>
        <begin position="640"/>
        <end position="673"/>
    </location>
</feature>
<evidence type="ECO:0000256" key="4">
    <source>
        <dbReference type="ARBA" id="ARBA00004922"/>
    </source>
</evidence>
<sequence>MTDLAVVICPLMAFLLYYNTLQAGFVYDDKRAILDNADVATESPLADLLSHDFWGTRLNASGSHGSYRPLITLSFRWTAQLVGLDRAYWHHWINVMLHCAVTSAVTLIAGRVSLFLFRRDYSYGSYVSGLLFAAHPVHCEAVAGLVGRADMVCTLFFLAGLFTYTKRNLTGTLILTLAAFLSKEYGIMLTPVCLLYDLVVFSRSRIKRTIFNWVVLTAWSIALMTFRFWLSGFHTPQFARADNPTAASPSWTTRSLTFLYLPVFHFGLLLWPRWLSFDWSMDAIQPVTSLKDIRNLATLIFYTVLAVAIRKIVSTRHPKYRIVLALAVITTTIPFLPATNLFAYVGFVIAERILYLPSVGFCLLVGLGVQMLIKQRQFHQMIFGSILILLLASGWRTIKRNGDWIDEEHLYRSGIEINPPKAHGNLGVVFQQSGRLTEAEWNFKRALSYRPNMADVHHNLGNLFQQQSRYEESLQAYNKAIHFRPQLAGKFRIAYSEKAKVLYKLKRWAEAERTLLDCTRLKDDFLRDSRAHQTAKVSATILLGDLLSKNSSREKEAENWLLQARQLAPKNPLVYYQLGEFLSARSRHNEAAEVLIQAAEMDPNNVAWTVAAAHALHDASRNVEAEVYFRRAANLFPLDISHRLNLGAVLHVQGKLDEAEQVYLKALRLSPNHPLTTVNLRRLRNSLLNMRSSQHQNHKCNQSLT</sequence>
<comment type="subcellular location">
    <subcellularLocation>
        <location evidence="3">Endoplasmic reticulum</location>
    </subcellularLocation>
    <subcellularLocation>
        <location evidence="2">Membrane</location>
        <topology evidence="2">Multi-pass membrane protein</topology>
    </subcellularLocation>
</comment>
<keyword evidence="7" id="KW-0808">Transferase</keyword>
<feature type="repeat" description="TPR" evidence="16">
    <location>
        <begin position="454"/>
        <end position="487"/>
    </location>
</feature>
<dbReference type="OrthoDB" id="66906at2759"/>
<feature type="transmembrane region" description="Helical" evidence="17">
    <location>
        <begin position="89"/>
        <end position="109"/>
    </location>
</feature>
<proteinExistence type="inferred from homology"/>
<evidence type="ECO:0000256" key="7">
    <source>
        <dbReference type="ARBA" id="ARBA00022679"/>
    </source>
</evidence>
<evidence type="ECO:0000256" key="9">
    <source>
        <dbReference type="ARBA" id="ARBA00022737"/>
    </source>
</evidence>
<comment type="pathway">
    <text evidence="4">Protein modification; protein glycosylation.</text>
</comment>
<dbReference type="GO" id="GO:0004169">
    <property type="term" value="F:dolichyl-phosphate-mannose-protein mannosyltransferase activity"/>
    <property type="evidence" value="ECO:0007669"/>
    <property type="project" value="UniProtKB-EC"/>
</dbReference>
<evidence type="ECO:0000256" key="3">
    <source>
        <dbReference type="ARBA" id="ARBA00004240"/>
    </source>
</evidence>
<evidence type="ECO:0000256" key="10">
    <source>
        <dbReference type="ARBA" id="ARBA00022803"/>
    </source>
</evidence>
<dbReference type="SUPFAM" id="SSF48452">
    <property type="entry name" value="TPR-like"/>
    <property type="match status" value="2"/>
</dbReference>
<evidence type="ECO:0000256" key="6">
    <source>
        <dbReference type="ARBA" id="ARBA00012839"/>
    </source>
</evidence>
<keyword evidence="8 17" id="KW-0812">Transmembrane</keyword>
<dbReference type="InterPro" id="IPR052384">
    <property type="entry name" value="TMTC_O-mannosyltransferase"/>
</dbReference>
<dbReference type="InterPro" id="IPR019734">
    <property type="entry name" value="TPR_rpt"/>
</dbReference>
<dbReference type="GO" id="GO:0005789">
    <property type="term" value="C:endoplasmic reticulum membrane"/>
    <property type="evidence" value="ECO:0000318"/>
    <property type="project" value="GO_Central"/>
</dbReference>
<keyword evidence="13 17" id="KW-0472">Membrane</keyword>
<dbReference type="EC" id="2.4.1.109" evidence="6"/>
<evidence type="ECO:0000256" key="1">
    <source>
        <dbReference type="ARBA" id="ARBA00003582"/>
    </source>
</evidence>
<evidence type="ECO:0000256" key="2">
    <source>
        <dbReference type="ARBA" id="ARBA00004141"/>
    </source>
</evidence>
<protein>
    <recommendedName>
        <fullName evidence="6">dolichyl-phosphate-mannose--protein mannosyltransferase</fullName>
        <ecNumber evidence="6">2.4.1.109</ecNumber>
    </recommendedName>
</protein>
<feature type="transmembrane region" description="Helical" evidence="17">
    <location>
        <begin position="185"/>
        <end position="204"/>
    </location>
</feature>
<evidence type="ECO:0000256" key="15">
    <source>
        <dbReference type="ARBA" id="ARBA00045102"/>
    </source>
</evidence>
<evidence type="ECO:0000256" key="5">
    <source>
        <dbReference type="ARBA" id="ARBA00007882"/>
    </source>
</evidence>
<dbReference type="PROSITE" id="PS50005">
    <property type="entry name" value="TPR"/>
    <property type="match status" value="4"/>
</dbReference>
<name>E9HK77_DAPPU</name>
<keyword evidence="12 17" id="KW-1133">Transmembrane helix</keyword>
<dbReference type="GO" id="GO:0035269">
    <property type="term" value="P:protein O-linked glycosylation via mannose"/>
    <property type="evidence" value="ECO:0000318"/>
    <property type="project" value="GO_Central"/>
</dbReference>
<evidence type="ECO:0000256" key="16">
    <source>
        <dbReference type="PROSITE-ProRule" id="PRU00339"/>
    </source>
</evidence>
<dbReference type="HOGENOM" id="CLU_011615_1_0_1"/>
<evidence type="ECO:0000313" key="19">
    <source>
        <dbReference type="EMBL" id="EFX67835.1"/>
    </source>
</evidence>
<dbReference type="Pfam" id="PF08409">
    <property type="entry name" value="TMTC_DUF1736"/>
    <property type="match status" value="1"/>
</dbReference>
<dbReference type="eggNOG" id="KOG1124">
    <property type="taxonomic scope" value="Eukaryota"/>
</dbReference>
<feature type="transmembrane region" description="Helical" evidence="17">
    <location>
        <begin position="210"/>
        <end position="230"/>
    </location>
</feature>
<feature type="repeat" description="TPR" evidence="16">
    <location>
        <begin position="572"/>
        <end position="605"/>
    </location>
</feature>
<dbReference type="InterPro" id="IPR011990">
    <property type="entry name" value="TPR-like_helical_dom_sf"/>
</dbReference>
<comment type="catalytic activity">
    <reaction evidence="15">
        <text>a di-trans,poly-cis-dolichyl beta-D-mannosyl phosphate + L-seryl-[protein] = 3-O-(alpha-D-mannosyl)-L-seryl-[protein] + a di-trans,poly-cis-dolichyl phosphate + H(+)</text>
        <dbReference type="Rhea" id="RHEA:17377"/>
        <dbReference type="Rhea" id="RHEA-COMP:9863"/>
        <dbReference type="Rhea" id="RHEA-COMP:13546"/>
        <dbReference type="Rhea" id="RHEA-COMP:19498"/>
        <dbReference type="Rhea" id="RHEA-COMP:19501"/>
        <dbReference type="ChEBI" id="CHEBI:15378"/>
        <dbReference type="ChEBI" id="CHEBI:29999"/>
        <dbReference type="ChEBI" id="CHEBI:57683"/>
        <dbReference type="ChEBI" id="CHEBI:58211"/>
        <dbReference type="ChEBI" id="CHEBI:137321"/>
        <dbReference type="EC" id="2.4.1.109"/>
    </reaction>
</comment>
<dbReference type="AlphaFoldDB" id="E9HK77"/>
<feature type="transmembrane region" description="Helical" evidence="17">
    <location>
        <begin position="293"/>
        <end position="310"/>
    </location>
</feature>
<dbReference type="PhylomeDB" id="E9HK77"/>